<proteinExistence type="inferred from homology"/>
<comment type="similarity">
    <text evidence="1">Belongs to the peptidase S28 family.</text>
</comment>
<evidence type="ECO:0000256" key="5">
    <source>
        <dbReference type="ARBA" id="ARBA00023180"/>
    </source>
</evidence>
<evidence type="ECO:0000256" key="2">
    <source>
        <dbReference type="ARBA" id="ARBA00022670"/>
    </source>
</evidence>
<evidence type="ECO:0008006" key="9">
    <source>
        <dbReference type="Google" id="ProtNLM"/>
    </source>
</evidence>
<dbReference type="InterPro" id="IPR029058">
    <property type="entry name" value="AB_hydrolase_fold"/>
</dbReference>
<dbReference type="GO" id="GO:0006508">
    <property type="term" value="P:proteolysis"/>
    <property type="evidence" value="ECO:0007669"/>
    <property type="project" value="UniProtKB-KW"/>
</dbReference>
<dbReference type="Gene3D" id="3.40.50.1820">
    <property type="entry name" value="alpha/beta hydrolase"/>
    <property type="match status" value="1"/>
</dbReference>
<feature type="signal peptide" evidence="6">
    <location>
        <begin position="1"/>
        <end position="21"/>
    </location>
</feature>
<dbReference type="PANTHER" id="PTHR11010">
    <property type="entry name" value="PROTEASE S28 PRO-X CARBOXYPEPTIDASE-RELATED"/>
    <property type="match status" value="1"/>
</dbReference>
<dbReference type="AlphaFoldDB" id="A0A667XM56"/>
<reference evidence="7" key="1">
    <citation type="submission" date="2019-06" db="EMBL/GenBank/DDBJ databases">
        <authorList>
            <consortium name="Wellcome Sanger Institute Data Sharing"/>
        </authorList>
    </citation>
    <scope>NUCLEOTIDE SEQUENCE [LARGE SCALE GENOMIC DNA]</scope>
</reference>
<keyword evidence="2" id="KW-0645">Protease</keyword>
<dbReference type="GO" id="GO:0005764">
    <property type="term" value="C:lysosome"/>
    <property type="evidence" value="ECO:0007669"/>
    <property type="project" value="TreeGrafter"/>
</dbReference>
<dbReference type="Pfam" id="PF05577">
    <property type="entry name" value="Peptidase_S28"/>
    <property type="match status" value="1"/>
</dbReference>
<dbReference type="Ensembl" id="ENSMMDT00005016763.1">
    <property type="protein sequence ID" value="ENSMMDP00005016337.1"/>
    <property type="gene ID" value="ENSMMDG00005008273.1"/>
</dbReference>
<evidence type="ECO:0000256" key="1">
    <source>
        <dbReference type="ARBA" id="ARBA00011079"/>
    </source>
</evidence>
<dbReference type="PANTHER" id="PTHR11010:SF11">
    <property type="entry name" value="THYMUS-SPECIFIC SERINE PROTEASE"/>
    <property type="match status" value="1"/>
</dbReference>
<keyword evidence="5" id="KW-0325">Glycoprotein</keyword>
<evidence type="ECO:0000313" key="7">
    <source>
        <dbReference type="Ensembl" id="ENSMMDP00005016337.1"/>
    </source>
</evidence>
<evidence type="ECO:0000313" key="8">
    <source>
        <dbReference type="Proteomes" id="UP000472263"/>
    </source>
</evidence>
<feature type="chain" id="PRO_5025406802" description="Thymus-specific serine protease" evidence="6">
    <location>
        <begin position="22"/>
        <end position="151"/>
    </location>
</feature>
<evidence type="ECO:0000256" key="4">
    <source>
        <dbReference type="ARBA" id="ARBA00022801"/>
    </source>
</evidence>
<dbReference type="InterPro" id="IPR008758">
    <property type="entry name" value="Peptidase_S28"/>
</dbReference>
<name>A0A667XM56_9TELE</name>
<accession>A0A667XM56</accession>
<dbReference type="GO" id="GO:0008239">
    <property type="term" value="F:dipeptidyl-peptidase activity"/>
    <property type="evidence" value="ECO:0007669"/>
    <property type="project" value="TreeGrafter"/>
</dbReference>
<protein>
    <recommendedName>
        <fullName evidence="9">Thymus-specific serine protease</fullName>
    </recommendedName>
</protein>
<keyword evidence="3 6" id="KW-0732">Signal</keyword>
<reference evidence="7" key="3">
    <citation type="submission" date="2025-09" db="UniProtKB">
        <authorList>
            <consortium name="Ensembl"/>
        </authorList>
    </citation>
    <scope>IDENTIFICATION</scope>
</reference>
<dbReference type="InParanoid" id="A0A667XM56"/>
<organism evidence="7 8">
    <name type="scientific">Myripristis murdjan</name>
    <name type="common">pinecone soldierfish</name>
    <dbReference type="NCBI Taxonomy" id="586833"/>
    <lineage>
        <taxon>Eukaryota</taxon>
        <taxon>Metazoa</taxon>
        <taxon>Chordata</taxon>
        <taxon>Craniata</taxon>
        <taxon>Vertebrata</taxon>
        <taxon>Euteleostomi</taxon>
        <taxon>Actinopterygii</taxon>
        <taxon>Neopterygii</taxon>
        <taxon>Teleostei</taxon>
        <taxon>Neoteleostei</taxon>
        <taxon>Acanthomorphata</taxon>
        <taxon>Holocentriformes</taxon>
        <taxon>Holocentridae</taxon>
        <taxon>Myripristis</taxon>
    </lineage>
</organism>
<keyword evidence="8" id="KW-1185">Reference proteome</keyword>
<sequence length="151" mass="17414">MFLSPIRFLILLLLLNFVVSGQVLRKIKERVRELQLQKAKQSLLTSTVSGKQPVEHVKEGKIKQPLDHFNRQVIKTFPQRFFVNDAYWQRPHGPVFLFIGGEGPIFEFDVLAGHHVEMAVEYGALLLALEHRFYGNSINPDSLETENLNFK</sequence>
<evidence type="ECO:0000256" key="6">
    <source>
        <dbReference type="SAM" id="SignalP"/>
    </source>
</evidence>
<dbReference type="GO" id="GO:0005768">
    <property type="term" value="C:endosome"/>
    <property type="evidence" value="ECO:0007669"/>
    <property type="project" value="TreeGrafter"/>
</dbReference>
<dbReference type="Proteomes" id="UP000472263">
    <property type="component" value="Chromosome 13"/>
</dbReference>
<keyword evidence="4" id="KW-0378">Hydrolase</keyword>
<dbReference type="GO" id="GO:0070008">
    <property type="term" value="F:serine-type exopeptidase activity"/>
    <property type="evidence" value="ECO:0007669"/>
    <property type="project" value="InterPro"/>
</dbReference>
<dbReference type="GeneTree" id="ENSGT00940000160281"/>
<reference evidence="7" key="2">
    <citation type="submission" date="2025-08" db="UniProtKB">
        <authorList>
            <consortium name="Ensembl"/>
        </authorList>
    </citation>
    <scope>IDENTIFICATION</scope>
</reference>
<evidence type="ECO:0000256" key="3">
    <source>
        <dbReference type="ARBA" id="ARBA00022729"/>
    </source>
</evidence>